<feature type="domain" description="Acyl-CoA thioesterase-like C-terminal" evidence="2">
    <location>
        <begin position="131"/>
        <end position="262"/>
    </location>
</feature>
<dbReference type="InterPro" id="IPR049449">
    <property type="entry name" value="TesB_ACOT8-like_N"/>
</dbReference>
<name>A0A843YN56_9BURK</name>
<dbReference type="InterPro" id="IPR049450">
    <property type="entry name" value="ACOT8-like_C"/>
</dbReference>
<accession>A0A843YN56</accession>
<dbReference type="InterPro" id="IPR029069">
    <property type="entry name" value="HotDog_dom_sf"/>
</dbReference>
<dbReference type="PANTHER" id="PTHR38110:SF1">
    <property type="entry name" value="THIOESTERASE DOMAIN-CONTAINING PROTEIN"/>
    <property type="match status" value="1"/>
</dbReference>
<dbReference type="Pfam" id="PF13622">
    <property type="entry name" value="4HBT_3"/>
    <property type="match status" value="1"/>
</dbReference>
<evidence type="ECO:0000259" key="2">
    <source>
        <dbReference type="Pfam" id="PF20789"/>
    </source>
</evidence>
<proteinExistence type="predicted"/>
<dbReference type="Proteomes" id="UP000451565">
    <property type="component" value="Unassembled WGS sequence"/>
</dbReference>
<reference evidence="3 4" key="1">
    <citation type="submission" date="2019-10" db="EMBL/GenBank/DDBJ databases">
        <title>Glaciimonas soli sp. nov., a psychrophilic bacterium isolated from the forest soil of a high elevation mountain in Taiwan.</title>
        <authorList>
            <person name="Wang L.-T."/>
            <person name="Shieh W.Y."/>
        </authorList>
    </citation>
    <scope>NUCLEOTIDE SEQUENCE [LARGE SCALE GENOMIC DNA]</scope>
    <source>
        <strain evidence="3 4">GS1</strain>
    </source>
</reference>
<evidence type="ECO:0000313" key="3">
    <source>
        <dbReference type="EMBL" id="MQQ99203.1"/>
    </source>
</evidence>
<dbReference type="SUPFAM" id="SSF54637">
    <property type="entry name" value="Thioesterase/thiol ester dehydrase-isomerase"/>
    <property type="match status" value="2"/>
</dbReference>
<dbReference type="Pfam" id="PF20789">
    <property type="entry name" value="4HBT_3C"/>
    <property type="match status" value="1"/>
</dbReference>
<evidence type="ECO:0000259" key="1">
    <source>
        <dbReference type="Pfam" id="PF13622"/>
    </source>
</evidence>
<dbReference type="OrthoDB" id="4370297at2"/>
<dbReference type="InterPro" id="IPR052389">
    <property type="entry name" value="Sec_Metab_Biosynth-Assoc"/>
</dbReference>
<evidence type="ECO:0000313" key="4">
    <source>
        <dbReference type="Proteomes" id="UP000451565"/>
    </source>
</evidence>
<sequence>MHINEISSSVKMTGNSTFTAEVGDDWTQGRTLFGGLQAMLALEAMLLLLPDAPALWSLQTTFIAPVPPGTVHGEVKILRSGRSATQMEARLMVNGESACIVVAIFGASRTSAVKINPPQVAPPSQDINSSAELPFVPNITPNFTQHYSYHWAVGGLPFSGSTSSETRIHVRQRDAAMLSALHVVALGDAIPSPALSLLDQPAPASSLSWSFEFVRHLPPVASTEWWRIDARIIAAQDGYASQDAGLYGPDGGLVALSRQVVALFG</sequence>
<dbReference type="AlphaFoldDB" id="A0A843YN56"/>
<comment type="caution">
    <text evidence="3">The sequence shown here is derived from an EMBL/GenBank/DDBJ whole genome shotgun (WGS) entry which is preliminary data.</text>
</comment>
<organism evidence="3 4">
    <name type="scientific">Glaciimonas soli</name>
    <dbReference type="NCBI Taxonomy" id="2590999"/>
    <lineage>
        <taxon>Bacteria</taxon>
        <taxon>Pseudomonadati</taxon>
        <taxon>Pseudomonadota</taxon>
        <taxon>Betaproteobacteria</taxon>
        <taxon>Burkholderiales</taxon>
        <taxon>Oxalobacteraceae</taxon>
        <taxon>Glaciimonas</taxon>
    </lineage>
</organism>
<protein>
    <submittedName>
        <fullName evidence="3">Thioesterase family protein</fullName>
    </submittedName>
</protein>
<gene>
    <name evidence="3" type="ORF">GEV47_00700</name>
</gene>
<keyword evidence="4" id="KW-1185">Reference proteome</keyword>
<dbReference type="EMBL" id="WINI01000001">
    <property type="protein sequence ID" value="MQQ99203.1"/>
    <property type="molecule type" value="Genomic_DNA"/>
</dbReference>
<feature type="domain" description="Acyl-CoA thioesterase-like N-terminal HotDog" evidence="1">
    <location>
        <begin position="24"/>
        <end position="104"/>
    </location>
</feature>
<dbReference type="Gene3D" id="2.40.160.210">
    <property type="entry name" value="Acyl-CoA thioesterase, double hotdog domain"/>
    <property type="match status" value="1"/>
</dbReference>
<dbReference type="RefSeq" id="WP_153232810.1">
    <property type="nucleotide sequence ID" value="NZ_WINI01000001.1"/>
</dbReference>
<dbReference type="PANTHER" id="PTHR38110">
    <property type="entry name" value="CHROMOSOME 23, WHOLE GENOME SHOTGUN SEQUENCE"/>
    <property type="match status" value="1"/>
</dbReference>
<dbReference type="InterPro" id="IPR042171">
    <property type="entry name" value="Acyl-CoA_hotdog"/>
</dbReference>